<evidence type="ECO:0000259" key="1">
    <source>
        <dbReference type="Pfam" id="PF19789"/>
    </source>
</evidence>
<dbReference type="Pfam" id="PF19789">
    <property type="entry name" value="DUF6273"/>
    <property type="match status" value="1"/>
</dbReference>
<dbReference type="PATRIC" id="fig|1203606.4.peg.1821"/>
<evidence type="ECO:0000313" key="2">
    <source>
        <dbReference type="EMBL" id="EOQ37180.1"/>
    </source>
</evidence>
<dbReference type="HOGENOM" id="CLU_1193015_0_0_9"/>
<gene>
    <name evidence="2" type="ORF">HMPREF1526_01871</name>
</gene>
<evidence type="ECO:0000313" key="3">
    <source>
        <dbReference type="Proteomes" id="UP000013981"/>
    </source>
</evidence>
<dbReference type="Proteomes" id="UP000013981">
    <property type="component" value="Unassembled WGS sequence"/>
</dbReference>
<dbReference type="OrthoDB" id="1958075at2"/>
<sequence length="232" mass="25805">MKKALETAARGTVFPYAGEKWVALEHEAGGRTLCLRLDLIPDKPFDENNRNNFAISSSKEWMNGPYLDNLIDAVKGPHAFLTTELDLTADDGLKDYGTCTVTIFSLTVDQYRRNRDVIPNADDWWWLSTAYSTAANGYEHSARYVRVDGTLNWNYAYYGNCGLRPACYLDSDLLIPVDDEDAGIGPQEAGTIVAELVEQFGGTYATGEQFTAEVSFLLGKLRALREAEVAHE</sequence>
<dbReference type="InterPro" id="IPR046240">
    <property type="entry name" value="DUF6273"/>
</dbReference>
<comment type="caution">
    <text evidence="2">The sequence shown here is derived from an EMBL/GenBank/DDBJ whole genome shotgun (WGS) entry which is preliminary data.</text>
</comment>
<organism evidence="2 3">
    <name type="scientific">Butyricicoccus pullicaecorum 1.2</name>
    <dbReference type="NCBI Taxonomy" id="1203606"/>
    <lineage>
        <taxon>Bacteria</taxon>
        <taxon>Bacillati</taxon>
        <taxon>Bacillota</taxon>
        <taxon>Clostridia</taxon>
        <taxon>Eubacteriales</taxon>
        <taxon>Butyricicoccaceae</taxon>
        <taxon>Butyricicoccus</taxon>
    </lineage>
</organism>
<reference evidence="2 3" key="1">
    <citation type="submission" date="2013-01" db="EMBL/GenBank/DDBJ databases">
        <title>The Genome Sequence of Butyricicoccus pullicaecorum 1.2.</title>
        <authorList>
            <consortium name="The Broad Institute Genome Sequencing Platform"/>
            <person name="Earl A."/>
            <person name="Ward D."/>
            <person name="Feldgarden M."/>
            <person name="Gevers D."/>
            <person name="Van Immerseel F."/>
            <person name="Eeckhaut V."/>
            <person name="Walker B."/>
            <person name="Young S.K."/>
            <person name="Zeng Q."/>
            <person name="Gargeya S."/>
            <person name="Fitzgerald M."/>
            <person name="Haas B."/>
            <person name="Abouelleil A."/>
            <person name="Alvarado L."/>
            <person name="Arachchi H.M."/>
            <person name="Berlin A.M."/>
            <person name="Chapman S.B."/>
            <person name="Dewar J."/>
            <person name="Goldberg J."/>
            <person name="Griggs A."/>
            <person name="Gujja S."/>
            <person name="Hansen M."/>
            <person name="Howarth C."/>
            <person name="Imamovic A."/>
            <person name="Larimer J."/>
            <person name="McCowan C."/>
            <person name="Murphy C."/>
            <person name="Neiman D."/>
            <person name="Pearson M."/>
            <person name="Priest M."/>
            <person name="Roberts A."/>
            <person name="Saif S."/>
            <person name="Shea T."/>
            <person name="Sisk P."/>
            <person name="Sykes S."/>
            <person name="Wortman J."/>
            <person name="Nusbaum C."/>
            <person name="Birren B."/>
        </authorList>
    </citation>
    <scope>NUCLEOTIDE SEQUENCE [LARGE SCALE GENOMIC DNA]</scope>
    <source>
        <strain evidence="2 3">1.2</strain>
    </source>
</reference>
<feature type="domain" description="DUF6273" evidence="1">
    <location>
        <begin position="83"/>
        <end position="171"/>
    </location>
</feature>
<dbReference type="RefSeq" id="WP_016148005.1">
    <property type="nucleotide sequence ID" value="NZ_KB976104.1"/>
</dbReference>
<protein>
    <recommendedName>
        <fullName evidence="1">DUF6273 domain-containing protein</fullName>
    </recommendedName>
</protein>
<dbReference type="AlphaFoldDB" id="R8VWR3"/>
<keyword evidence="3" id="KW-1185">Reference proteome</keyword>
<name>R8VWR3_9FIRM</name>
<dbReference type="EMBL" id="AQOB01000006">
    <property type="protein sequence ID" value="EOQ37180.1"/>
    <property type="molecule type" value="Genomic_DNA"/>
</dbReference>
<proteinExistence type="predicted"/>
<accession>R8VWR3</accession>
<dbReference type="eggNOG" id="COG4733">
    <property type="taxonomic scope" value="Bacteria"/>
</dbReference>